<gene>
    <name evidence="2" type="ORF">GTU67_06960</name>
</gene>
<organism evidence="2 3">
    <name type="scientific">Pusillimonas minor</name>
    <dbReference type="NCBI Taxonomy" id="2697024"/>
    <lineage>
        <taxon>Bacteria</taxon>
        <taxon>Pseudomonadati</taxon>
        <taxon>Pseudomonadota</taxon>
        <taxon>Betaproteobacteria</taxon>
        <taxon>Burkholderiales</taxon>
        <taxon>Alcaligenaceae</taxon>
        <taxon>Pusillimonas</taxon>
    </lineage>
</organism>
<accession>A0A842HMY8</accession>
<dbReference type="PROSITE" id="PS51197">
    <property type="entry name" value="HTH_RRF2_2"/>
    <property type="match status" value="1"/>
</dbReference>
<dbReference type="GO" id="GO:0003700">
    <property type="term" value="F:DNA-binding transcription factor activity"/>
    <property type="evidence" value="ECO:0007669"/>
    <property type="project" value="TreeGrafter"/>
</dbReference>
<keyword evidence="3" id="KW-1185">Reference proteome</keyword>
<dbReference type="NCBIfam" id="TIGR00738">
    <property type="entry name" value="rrf2_super"/>
    <property type="match status" value="1"/>
</dbReference>
<proteinExistence type="predicted"/>
<dbReference type="Pfam" id="PF02082">
    <property type="entry name" value="Rrf2"/>
    <property type="match status" value="1"/>
</dbReference>
<keyword evidence="1" id="KW-0238">DNA-binding</keyword>
<dbReference type="AlphaFoldDB" id="A0A842HMY8"/>
<dbReference type="GO" id="GO:0003677">
    <property type="term" value="F:DNA binding"/>
    <property type="evidence" value="ECO:0007669"/>
    <property type="project" value="UniProtKB-KW"/>
</dbReference>
<protein>
    <submittedName>
        <fullName evidence="2">Rrf2 family transcriptional regulator</fullName>
    </submittedName>
</protein>
<dbReference type="PANTHER" id="PTHR33221:SF4">
    <property type="entry name" value="HTH-TYPE TRANSCRIPTIONAL REPRESSOR NSRR"/>
    <property type="match status" value="1"/>
</dbReference>
<dbReference type="InterPro" id="IPR036388">
    <property type="entry name" value="WH-like_DNA-bd_sf"/>
</dbReference>
<dbReference type="EMBL" id="JACJUU010000004">
    <property type="protein sequence ID" value="MBC2769653.1"/>
    <property type="molecule type" value="Genomic_DNA"/>
</dbReference>
<comment type="caution">
    <text evidence="2">The sequence shown here is derived from an EMBL/GenBank/DDBJ whole genome shotgun (WGS) entry which is preliminary data.</text>
</comment>
<dbReference type="Gene3D" id="1.10.10.10">
    <property type="entry name" value="Winged helix-like DNA-binding domain superfamily/Winged helix DNA-binding domain"/>
    <property type="match status" value="1"/>
</dbReference>
<dbReference type="RefSeq" id="WP_185779381.1">
    <property type="nucleotide sequence ID" value="NZ_JACJUU010000004.1"/>
</dbReference>
<dbReference type="PANTHER" id="PTHR33221">
    <property type="entry name" value="WINGED HELIX-TURN-HELIX TRANSCRIPTIONAL REGULATOR, RRF2 FAMILY"/>
    <property type="match status" value="1"/>
</dbReference>
<name>A0A842HMY8_9BURK</name>
<evidence type="ECO:0000256" key="1">
    <source>
        <dbReference type="ARBA" id="ARBA00023125"/>
    </source>
</evidence>
<dbReference type="InterPro" id="IPR036390">
    <property type="entry name" value="WH_DNA-bd_sf"/>
</dbReference>
<dbReference type="SUPFAM" id="SSF46785">
    <property type="entry name" value="Winged helix' DNA-binding domain"/>
    <property type="match status" value="1"/>
</dbReference>
<evidence type="ECO:0000313" key="2">
    <source>
        <dbReference type="EMBL" id="MBC2769653.1"/>
    </source>
</evidence>
<dbReference type="GO" id="GO:0005829">
    <property type="term" value="C:cytosol"/>
    <property type="evidence" value="ECO:0007669"/>
    <property type="project" value="TreeGrafter"/>
</dbReference>
<evidence type="ECO:0000313" key="3">
    <source>
        <dbReference type="Proteomes" id="UP000545386"/>
    </source>
</evidence>
<dbReference type="InterPro" id="IPR000944">
    <property type="entry name" value="Tscrpt_reg_Rrf2"/>
</dbReference>
<sequence length="152" mass="16607">MRLTTLTDYALRLLMYVGQHPDRLCTIAEIAGAYGISETHLMKVTHRLAQNGWIETIRGKNGGMRLARQPKDINLGKVVRDTENDFALVECFTTGNACTLTGQCGLTGIFAGALEQFLHHLDGYTLADILPPPAAANALAGEHPVKFDRIES</sequence>
<reference evidence="2 3" key="1">
    <citation type="submission" date="2020-08" db="EMBL/GenBank/DDBJ databases">
        <title>Paraeoetvoesia sp. YC-7-48 draft genome sequence.</title>
        <authorList>
            <person name="Yao L."/>
        </authorList>
    </citation>
    <scope>NUCLEOTIDE SEQUENCE [LARGE SCALE GENOMIC DNA]</scope>
    <source>
        <strain evidence="3">YC-7-48</strain>
    </source>
</reference>
<dbReference type="Proteomes" id="UP000545386">
    <property type="component" value="Unassembled WGS sequence"/>
</dbReference>